<dbReference type="KEGG" id="paru:CYR75_05065"/>
<evidence type="ECO:0000313" key="1">
    <source>
        <dbReference type="EMBL" id="AUM73735.1"/>
    </source>
</evidence>
<accession>A0A2K9MGT6</accession>
<reference evidence="2" key="1">
    <citation type="submission" date="2017-12" db="EMBL/GenBank/DDBJ databases">
        <title>Genomic analysis of Paracoccus sp. CBA4604.</title>
        <authorList>
            <person name="Roh S.W."/>
            <person name="Kim J.Y."/>
            <person name="Kim J.S."/>
        </authorList>
    </citation>
    <scope>NUCLEOTIDE SEQUENCE [LARGE SCALE GENOMIC DNA]</scope>
    <source>
        <strain evidence="2">CBA4604</strain>
    </source>
</reference>
<protein>
    <recommendedName>
        <fullName evidence="3">Tat pathway signal protein</fullName>
    </recommendedName>
</protein>
<evidence type="ECO:0008006" key="3">
    <source>
        <dbReference type="Google" id="ProtNLM"/>
    </source>
</evidence>
<dbReference type="Proteomes" id="UP000234882">
    <property type="component" value="Chromosome"/>
</dbReference>
<evidence type="ECO:0000313" key="2">
    <source>
        <dbReference type="Proteomes" id="UP000234882"/>
    </source>
</evidence>
<name>A0A2K9MGT6_9RHOB</name>
<sequence>MAGLVAALLANPLAAQDMAPGVPAAAPGLVLELNEIARADPDSCRLTVVAVNHLPQALSRAAWQIAIFDDKGAVTALPVLDFGALMAGKTKVALFDIPGTDCSRIGRIVVNDVAECRAEDGSDRRDDCLGGLATRNRSGIEFGL</sequence>
<gene>
    <name evidence="1" type="ORF">CYR75_05065</name>
</gene>
<organism evidence="1 2">
    <name type="scientific">Paracoccus jeotgali</name>
    <dbReference type="NCBI Taxonomy" id="2065379"/>
    <lineage>
        <taxon>Bacteria</taxon>
        <taxon>Pseudomonadati</taxon>
        <taxon>Pseudomonadota</taxon>
        <taxon>Alphaproteobacteria</taxon>
        <taxon>Rhodobacterales</taxon>
        <taxon>Paracoccaceae</taxon>
        <taxon>Paracoccus</taxon>
    </lineage>
</organism>
<proteinExistence type="predicted"/>
<keyword evidence="2" id="KW-1185">Reference proteome</keyword>
<dbReference type="EMBL" id="CP025583">
    <property type="protein sequence ID" value="AUM73735.1"/>
    <property type="molecule type" value="Genomic_DNA"/>
</dbReference>
<dbReference type="AlphaFoldDB" id="A0A2K9MGT6"/>